<dbReference type="InterPro" id="IPR025309">
    <property type="entry name" value="KTSC_dom"/>
</dbReference>
<evidence type="ECO:0000313" key="2">
    <source>
        <dbReference type="EMBL" id="RNB50880.1"/>
    </source>
</evidence>
<dbReference type="Proteomes" id="UP000268829">
    <property type="component" value="Unassembled WGS sequence"/>
</dbReference>
<proteinExistence type="predicted"/>
<protein>
    <submittedName>
        <fullName evidence="2">KTSC domain-containing protein</fullName>
    </submittedName>
</protein>
<organism evidence="2 3">
    <name type="scientific">Brevibacillus gelatini</name>
    <dbReference type="NCBI Taxonomy" id="1655277"/>
    <lineage>
        <taxon>Bacteria</taxon>
        <taxon>Bacillati</taxon>
        <taxon>Bacillota</taxon>
        <taxon>Bacilli</taxon>
        <taxon>Bacillales</taxon>
        <taxon>Paenibacillaceae</taxon>
        <taxon>Brevibacillus</taxon>
    </lineage>
</organism>
<dbReference type="AlphaFoldDB" id="A0A3M8AI78"/>
<accession>A0A3M8AI78</accession>
<reference evidence="2 3" key="1">
    <citation type="submission" date="2018-10" db="EMBL/GenBank/DDBJ databases">
        <title>Phylogenomics of Brevibacillus.</title>
        <authorList>
            <person name="Dunlap C."/>
        </authorList>
    </citation>
    <scope>NUCLEOTIDE SEQUENCE [LARGE SCALE GENOMIC DNA]</scope>
    <source>
        <strain evidence="2 3">DSM 100115</strain>
    </source>
</reference>
<comment type="caution">
    <text evidence="2">The sequence shown here is derived from an EMBL/GenBank/DDBJ whole genome shotgun (WGS) entry which is preliminary data.</text>
</comment>
<dbReference type="EMBL" id="RHHS01000073">
    <property type="protein sequence ID" value="RNB50880.1"/>
    <property type="molecule type" value="Genomic_DNA"/>
</dbReference>
<gene>
    <name evidence="2" type="ORF">EDM57_22560</name>
</gene>
<name>A0A3M8AI78_9BACL</name>
<sequence>MKSIFRQWFSRNNKTEEGPRYKQLDSDLIKAIRYDLEAQHLYIQFHDGREFVYCKVSPYAYNAFLNADSFTEHFHSFISQRYLHYQVM</sequence>
<keyword evidence="3" id="KW-1185">Reference proteome</keyword>
<evidence type="ECO:0000313" key="3">
    <source>
        <dbReference type="Proteomes" id="UP000268829"/>
    </source>
</evidence>
<dbReference type="OrthoDB" id="2473382at2"/>
<dbReference type="RefSeq" id="WP_122906914.1">
    <property type="nucleotide sequence ID" value="NZ_RHHS01000073.1"/>
</dbReference>
<feature type="domain" description="KTSC" evidence="1">
    <location>
        <begin position="26"/>
        <end position="82"/>
    </location>
</feature>
<evidence type="ECO:0000259" key="1">
    <source>
        <dbReference type="Pfam" id="PF13619"/>
    </source>
</evidence>
<dbReference type="Pfam" id="PF13619">
    <property type="entry name" value="KTSC"/>
    <property type="match status" value="1"/>
</dbReference>